<evidence type="ECO:0000313" key="3">
    <source>
        <dbReference type="Proteomes" id="UP000178129"/>
    </source>
</evidence>
<feature type="chain" id="PRO_5009446654" description="Ubiquitin 3 binding protein But2 C-terminal domain-containing protein" evidence="1">
    <location>
        <begin position="19"/>
        <end position="126"/>
    </location>
</feature>
<reference evidence="3" key="1">
    <citation type="submission" date="2016-03" db="EMBL/GenBank/DDBJ databases">
        <authorList>
            <person name="Ploux O."/>
        </authorList>
    </citation>
    <scope>NUCLEOTIDE SEQUENCE [LARGE SCALE GENOMIC DNA]</scope>
    <source>
        <strain evidence="3">UK7</strain>
    </source>
</reference>
<feature type="signal peptide" evidence="1">
    <location>
        <begin position="1"/>
        <end position="18"/>
    </location>
</feature>
<dbReference type="InParanoid" id="A0A1E1L093"/>
<evidence type="ECO:0008006" key="4">
    <source>
        <dbReference type="Google" id="ProtNLM"/>
    </source>
</evidence>
<evidence type="ECO:0000256" key="1">
    <source>
        <dbReference type="SAM" id="SignalP"/>
    </source>
</evidence>
<dbReference type="AlphaFoldDB" id="A0A1E1L093"/>
<gene>
    <name evidence="2" type="ORF">RCO7_05600</name>
</gene>
<comment type="caution">
    <text evidence="2">The sequence shown here is derived from an EMBL/GenBank/DDBJ whole genome shotgun (WGS) entry which is preliminary data.</text>
</comment>
<proteinExistence type="predicted"/>
<evidence type="ECO:0000313" key="2">
    <source>
        <dbReference type="EMBL" id="CZT03941.1"/>
    </source>
</evidence>
<keyword evidence="1" id="KW-0732">Signal</keyword>
<protein>
    <recommendedName>
        <fullName evidence="4">Ubiquitin 3 binding protein But2 C-terminal domain-containing protein</fullName>
    </recommendedName>
</protein>
<sequence length="126" mass="13021">MQSIITLTLALLASTIAALPAGTSSASTTVQITNDFSGRSANIAIPLTNTKQALSTLLRGTALDNNNNAFPATSFFLQANFGGVQCDLFLDAGVTVSITERKTFAAFAPTGSPKDLSGAQIACFLF</sequence>
<accession>A0A1E1L093</accession>
<dbReference type="Proteomes" id="UP000178129">
    <property type="component" value="Unassembled WGS sequence"/>
</dbReference>
<name>A0A1E1L093_9HELO</name>
<dbReference type="EMBL" id="FJUW01000030">
    <property type="protein sequence ID" value="CZT03941.1"/>
    <property type="molecule type" value="Genomic_DNA"/>
</dbReference>
<keyword evidence="3" id="KW-1185">Reference proteome</keyword>
<organism evidence="2 3">
    <name type="scientific">Rhynchosporium graminicola</name>
    <dbReference type="NCBI Taxonomy" id="2792576"/>
    <lineage>
        <taxon>Eukaryota</taxon>
        <taxon>Fungi</taxon>
        <taxon>Dikarya</taxon>
        <taxon>Ascomycota</taxon>
        <taxon>Pezizomycotina</taxon>
        <taxon>Leotiomycetes</taxon>
        <taxon>Helotiales</taxon>
        <taxon>Ploettnerulaceae</taxon>
        <taxon>Rhynchosporium</taxon>
    </lineage>
</organism>